<comment type="caution">
    <text evidence="11">The sequence shown here is derived from an EMBL/GenBank/DDBJ whole genome shotgun (WGS) entry which is preliminary data.</text>
</comment>
<dbReference type="GO" id="GO:0006906">
    <property type="term" value="P:vesicle fusion"/>
    <property type="evidence" value="ECO:0007669"/>
    <property type="project" value="TreeGrafter"/>
</dbReference>
<evidence type="ECO:0000256" key="4">
    <source>
        <dbReference type="ARBA" id="ARBA00022448"/>
    </source>
</evidence>
<dbReference type="Pfam" id="PF12352">
    <property type="entry name" value="V-SNARE_C"/>
    <property type="match status" value="1"/>
</dbReference>
<dbReference type="EMBL" id="JARGDH010000005">
    <property type="protein sequence ID" value="KAL0267016.1"/>
    <property type="molecule type" value="Genomic_DNA"/>
</dbReference>
<evidence type="ECO:0000256" key="10">
    <source>
        <dbReference type="SAM" id="Phobius"/>
    </source>
</evidence>
<keyword evidence="4" id="KW-0813">Transport</keyword>
<dbReference type="GO" id="GO:0048219">
    <property type="term" value="P:inter-Golgi cisterna vesicle-mediated transport"/>
    <property type="evidence" value="ECO:0007669"/>
    <property type="project" value="TreeGrafter"/>
</dbReference>
<dbReference type="GO" id="GO:0006888">
    <property type="term" value="P:endoplasmic reticulum to Golgi vesicle-mediated transport"/>
    <property type="evidence" value="ECO:0007669"/>
    <property type="project" value="InterPro"/>
</dbReference>
<evidence type="ECO:0000256" key="6">
    <source>
        <dbReference type="ARBA" id="ARBA00022927"/>
    </source>
</evidence>
<comment type="subcellular location">
    <subcellularLocation>
        <location evidence="1">Golgi apparatus membrane</location>
        <topology evidence="1">Single-pass type IV membrane protein</topology>
    </subcellularLocation>
</comment>
<keyword evidence="6" id="KW-0653">Protein transport</keyword>
<dbReference type="GO" id="GO:0005797">
    <property type="term" value="C:Golgi medial cisterna"/>
    <property type="evidence" value="ECO:0007669"/>
    <property type="project" value="TreeGrafter"/>
</dbReference>
<dbReference type="CDD" id="cd15864">
    <property type="entry name" value="SNARE_GS28"/>
    <property type="match status" value="1"/>
</dbReference>
<dbReference type="InterPro" id="IPR023601">
    <property type="entry name" value="Golgi_SNAP_su1"/>
</dbReference>
<dbReference type="GO" id="GO:0031201">
    <property type="term" value="C:SNARE complex"/>
    <property type="evidence" value="ECO:0007669"/>
    <property type="project" value="TreeGrafter"/>
</dbReference>
<gene>
    <name evidence="11" type="ORF">PYX00_009402</name>
</gene>
<sequence>MNLSKSHLIYECHILPDLQKQARQLENEIDLKLVTFSKLGVGHASLHKNERVISMDSKTKFNEEWVFDNFSDTEPLLGHDHSFEATAAEIQHLLSKLSAVSENLADLSATSPPTAAVLHTIQRHKEILQDYTQEFNKTQANYRARKEREDLLRSVRSDIDNYKSSNGLNRRMDLNLKENEHVRNSNRLIDEQIAIAMETRDHLSNQRIMFKRFQTRMNDLNNRFPFLNSLIQRIHVRKRRDSLILATVICLCIFLTIAYLFWG</sequence>
<evidence type="ECO:0000256" key="1">
    <source>
        <dbReference type="ARBA" id="ARBA00004409"/>
    </source>
</evidence>
<evidence type="ECO:0000256" key="7">
    <source>
        <dbReference type="ARBA" id="ARBA00022989"/>
    </source>
</evidence>
<evidence type="ECO:0000313" key="11">
    <source>
        <dbReference type="EMBL" id="KAL0267016.1"/>
    </source>
</evidence>
<dbReference type="GO" id="GO:0005484">
    <property type="term" value="F:SNAP receptor activity"/>
    <property type="evidence" value="ECO:0007669"/>
    <property type="project" value="TreeGrafter"/>
</dbReference>
<dbReference type="GO" id="GO:0000139">
    <property type="term" value="C:Golgi membrane"/>
    <property type="evidence" value="ECO:0007669"/>
    <property type="project" value="UniProtKB-SubCell"/>
</dbReference>
<dbReference type="GO" id="GO:0005801">
    <property type="term" value="C:cis-Golgi network"/>
    <property type="evidence" value="ECO:0007669"/>
    <property type="project" value="InterPro"/>
</dbReference>
<dbReference type="PANTHER" id="PTHR21094:SF2">
    <property type="entry name" value="GOLGI SNAP RECEPTOR COMPLEX MEMBER 1"/>
    <property type="match status" value="1"/>
</dbReference>
<accession>A0AAW2HB74</accession>
<dbReference type="GO" id="GO:0015031">
    <property type="term" value="P:protein transport"/>
    <property type="evidence" value="ECO:0007669"/>
    <property type="project" value="UniProtKB-KW"/>
</dbReference>
<dbReference type="PANTHER" id="PTHR21094">
    <property type="entry name" value="GOS-28 SNARE- RELATED"/>
    <property type="match status" value="1"/>
</dbReference>
<keyword evidence="5 10" id="KW-0812">Transmembrane</keyword>
<comment type="similarity">
    <text evidence="2">Belongs to the GOSR1 family.</text>
</comment>
<keyword evidence="8" id="KW-0333">Golgi apparatus</keyword>
<evidence type="ECO:0000256" key="3">
    <source>
        <dbReference type="ARBA" id="ARBA00015612"/>
    </source>
</evidence>
<evidence type="ECO:0000256" key="5">
    <source>
        <dbReference type="ARBA" id="ARBA00022692"/>
    </source>
</evidence>
<evidence type="ECO:0000256" key="2">
    <source>
        <dbReference type="ARBA" id="ARBA00008473"/>
    </source>
</evidence>
<organism evidence="11">
    <name type="scientific">Menopon gallinae</name>
    <name type="common">poultry shaft louse</name>
    <dbReference type="NCBI Taxonomy" id="328185"/>
    <lineage>
        <taxon>Eukaryota</taxon>
        <taxon>Metazoa</taxon>
        <taxon>Ecdysozoa</taxon>
        <taxon>Arthropoda</taxon>
        <taxon>Hexapoda</taxon>
        <taxon>Insecta</taxon>
        <taxon>Pterygota</taxon>
        <taxon>Neoptera</taxon>
        <taxon>Paraneoptera</taxon>
        <taxon>Psocodea</taxon>
        <taxon>Troctomorpha</taxon>
        <taxon>Phthiraptera</taxon>
        <taxon>Amblycera</taxon>
        <taxon>Menoponidae</taxon>
        <taxon>Menopon</taxon>
    </lineage>
</organism>
<name>A0AAW2HB74_9NEOP</name>
<keyword evidence="7 10" id="KW-1133">Transmembrane helix</keyword>
<proteinExistence type="inferred from homology"/>
<dbReference type="PIRSF" id="PIRSF027109">
    <property type="entry name" value="Golgi_SNARE"/>
    <property type="match status" value="1"/>
</dbReference>
<dbReference type="AlphaFoldDB" id="A0AAW2HB74"/>
<feature type="transmembrane region" description="Helical" evidence="10">
    <location>
        <begin position="243"/>
        <end position="262"/>
    </location>
</feature>
<evidence type="ECO:0000256" key="9">
    <source>
        <dbReference type="ARBA" id="ARBA00023136"/>
    </source>
</evidence>
<protein>
    <recommendedName>
        <fullName evidence="3">Golgi SNAP receptor complex member 1</fullName>
    </recommendedName>
</protein>
<reference evidence="11" key="1">
    <citation type="journal article" date="2024" name="Gigascience">
        <title>Chromosome-level genome of the poultry shaft louse Menopon gallinae provides insight into the host-switching and adaptive evolution of parasitic lice.</title>
        <authorList>
            <person name="Xu Y."/>
            <person name="Ma L."/>
            <person name="Liu S."/>
            <person name="Liang Y."/>
            <person name="Liu Q."/>
            <person name="He Z."/>
            <person name="Tian L."/>
            <person name="Duan Y."/>
            <person name="Cai W."/>
            <person name="Li H."/>
            <person name="Song F."/>
        </authorList>
    </citation>
    <scope>NUCLEOTIDE SEQUENCE</scope>
    <source>
        <strain evidence="11">Cailab_2023a</strain>
    </source>
</reference>
<keyword evidence="9 10" id="KW-0472">Membrane</keyword>
<evidence type="ECO:0000256" key="8">
    <source>
        <dbReference type="ARBA" id="ARBA00023034"/>
    </source>
</evidence>